<organism evidence="2 3">
    <name type="scientific">Nonomuraea roseola</name>
    <dbReference type="NCBI Taxonomy" id="46179"/>
    <lineage>
        <taxon>Bacteria</taxon>
        <taxon>Bacillati</taxon>
        <taxon>Actinomycetota</taxon>
        <taxon>Actinomycetes</taxon>
        <taxon>Streptosporangiales</taxon>
        <taxon>Streptosporangiaceae</taxon>
        <taxon>Nonomuraea</taxon>
    </lineage>
</organism>
<dbReference type="EMBL" id="JBHMCE010000006">
    <property type="protein sequence ID" value="MFB9529032.1"/>
    <property type="molecule type" value="Genomic_DNA"/>
</dbReference>
<name>A0ABV5Q0N1_9ACTN</name>
<proteinExistence type="predicted"/>
<comment type="caution">
    <text evidence="2">The sequence shown here is derived from an EMBL/GenBank/DDBJ whole genome shotgun (WGS) entry which is preliminary data.</text>
</comment>
<keyword evidence="3" id="KW-1185">Reference proteome</keyword>
<feature type="region of interest" description="Disordered" evidence="1">
    <location>
        <begin position="1"/>
        <end position="24"/>
    </location>
</feature>
<reference evidence="2 3" key="1">
    <citation type="submission" date="2024-09" db="EMBL/GenBank/DDBJ databases">
        <authorList>
            <person name="Sun Q."/>
            <person name="Mori K."/>
        </authorList>
    </citation>
    <scope>NUCLEOTIDE SEQUENCE [LARGE SCALE GENOMIC DNA]</scope>
    <source>
        <strain evidence="2 3">JCM 3323</strain>
    </source>
</reference>
<dbReference type="RefSeq" id="WP_346128971.1">
    <property type="nucleotide sequence ID" value="NZ_BAAAXC010000015.1"/>
</dbReference>
<gene>
    <name evidence="2" type="ORF">ACFFRN_20675</name>
</gene>
<evidence type="ECO:0000313" key="3">
    <source>
        <dbReference type="Proteomes" id="UP001589646"/>
    </source>
</evidence>
<accession>A0ABV5Q0N1</accession>
<dbReference type="Proteomes" id="UP001589646">
    <property type="component" value="Unassembled WGS sequence"/>
</dbReference>
<evidence type="ECO:0000256" key="1">
    <source>
        <dbReference type="SAM" id="MobiDB-lite"/>
    </source>
</evidence>
<evidence type="ECO:0000313" key="2">
    <source>
        <dbReference type="EMBL" id="MFB9529032.1"/>
    </source>
</evidence>
<sequence>MGEQNNPGIEQPNADANKPDTGAETVDVAALTAERDKWLHFARQHEDKWKALSAELDAVKQSQMSDTDRAIEAAKAEARKATLSEVGGKLTVAELTARAAKAGVTLPDPKFINLAALMGGDGEPDGDAIDGFIGTLPKPSTAPAFAQEVLNNAGNREANKPRQLTRADLQTMSYDEIEKARKAGQLNDLLGIM</sequence>
<evidence type="ECO:0008006" key="4">
    <source>
        <dbReference type="Google" id="ProtNLM"/>
    </source>
</evidence>
<protein>
    <recommendedName>
        <fullName evidence="4">Scaffolding protein</fullName>
    </recommendedName>
</protein>